<name>A0A286FIF7_9BACT</name>
<keyword evidence="2" id="KW-1185">Reference proteome</keyword>
<proteinExistence type="predicted"/>
<dbReference type="AlphaFoldDB" id="A0A286FIF7"/>
<dbReference type="Proteomes" id="UP000219452">
    <property type="component" value="Unassembled WGS sequence"/>
</dbReference>
<reference evidence="2" key="1">
    <citation type="submission" date="2017-09" db="EMBL/GenBank/DDBJ databases">
        <authorList>
            <person name="Varghese N."/>
            <person name="Submissions S."/>
        </authorList>
    </citation>
    <scope>NUCLEOTIDE SEQUENCE [LARGE SCALE GENOMIC DNA]</scope>
    <source>
        <strain evidence="2">DSM 29961</strain>
    </source>
</reference>
<protein>
    <submittedName>
        <fullName evidence="1">Uncharacterized protein</fullName>
    </submittedName>
</protein>
<sequence>MKPKLLVVAVVKDLLKRVTSENTVAETLKQQVVVQPVASKHTLPEYS</sequence>
<accession>A0A286FIF7</accession>
<dbReference type="EMBL" id="OCNH01000001">
    <property type="protein sequence ID" value="SOD83031.1"/>
    <property type="molecule type" value="Genomic_DNA"/>
</dbReference>
<gene>
    <name evidence="1" type="ORF">SAMN06269250_2339</name>
</gene>
<evidence type="ECO:0000313" key="2">
    <source>
        <dbReference type="Proteomes" id="UP000219452"/>
    </source>
</evidence>
<organism evidence="1 2">
    <name type="scientific">Spirosoma fluviale</name>
    <dbReference type="NCBI Taxonomy" id="1597977"/>
    <lineage>
        <taxon>Bacteria</taxon>
        <taxon>Pseudomonadati</taxon>
        <taxon>Bacteroidota</taxon>
        <taxon>Cytophagia</taxon>
        <taxon>Cytophagales</taxon>
        <taxon>Cytophagaceae</taxon>
        <taxon>Spirosoma</taxon>
    </lineage>
</organism>
<evidence type="ECO:0000313" key="1">
    <source>
        <dbReference type="EMBL" id="SOD83031.1"/>
    </source>
</evidence>